<gene>
    <name evidence="1" type="ORF">LCMAC101_06830</name>
</gene>
<protein>
    <submittedName>
        <fullName evidence="1">Uncharacterized protein</fullName>
    </submittedName>
</protein>
<reference evidence="1" key="1">
    <citation type="journal article" date="2019" name="MBio">
        <title>Virus Genomes from Deep Sea Sediments Expand the Ocean Megavirome and Support Independent Origins of Viral Gigantism.</title>
        <authorList>
            <person name="Backstrom D."/>
            <person name="Yutin N."/>
            <person name="Jorgensen S.L."/>
            <person name="Dharamshi J."/>
            <person name="Homa F."/>
            <person name="Zaremba-Niedwiedzka K."/>
            <person name="Spang A."/>
            <person name="Wolf Y.I."/>
            <person name="Koonin E.V."/>
            <person name="Ettema T.J."/>
        </authorList>
    </citation>
    <scope>NUCLEOTIDE SEQUENCE</scope>
</reference>
<dbReference type="EMBL" id="MK500329">
    <property type="protein sequence ID" value="QBK86088.1"/>
    <property type="molecule type" value="Genomic_DNA"/>
</dbReference>
<evidence type="ECO:0000313" key="1">
    <source>
        <dbReference type="EMBL" id="QBK86088.1"/>
    </source>
</evidence>
<sequence>MTSKAEGSSAVKKSFDLYRILRDLRLYSWRCLIRGNPTTFSCYGLSEDDARLRLSDFFGFTLPKTFELYQKQLKDLENDSIGSYYARRNSLNLEMKNLEKTLDVDLFIGCSTTSISDMSIEMEIEKNGEEMTLGDLLKLPADEISGFHFASVKSCLDG</sequence>
<organism evidence="1">
    <name type="scientific">Marseillevirus LCMAC101</name>
    <dbReference type="NCBI Taxonomy" id="2506602"/>
    <lineage>
        <taxon>Viruses</taxon>
        <taxon>Varidnaviria</taxon>
        <taxon>Bamfordvirae</taxon>
        <taxon>Nucleocytoviricota</taxon>
        <taxon>Megaviricetes</taxon>
        <taxon>Pimascovirales</taxon>
        <taxon>Pimascovirales incertae sedis</taxon>
        <taxon>Marseilleviridae</taxon>
    </lineage>
</organism>
<proteinExistence type="predicted"/>
<name>A0A481YSA0_9VIRU</name>
<accession>A0A481YSA0</accession>